<protein>
    <recommendedName>
        <fullName evidence="1">Helix-turn-helix domain-containing protein</fullName>
    </recommendedName>
</protein>
<proteinExistence type="predicted"/>
<dbReference type="Pfam" id="PF12728">
    <property type="entry name" value="HTH_17"/>
    <property type="match status" value="1"/>
</dbReference>
<dbReference type="InterPro" id="IPR041657">
    <property type="entry name" value="HTH_17"/>
</dbReference>
<gene>
    <name evidence="2" type="ORF">METZ01_LOCUS442480</name>
</gene>
<evidence type="ECO:0000313" key="2">
    <source>
        <dbReference type="EMBL" id="SVD89626.1"/>
    </source>
</evidence>
<reference evidence="2" key="1">
    <citation type="submission" date="2018-05" db="EMBL/GenBank/DDBJ databases">
        <authorList>
            <person name="Lanie J.A."/>
            <person name="Ng W.-L."/>
            <person name="Kazmierczak K.M."/>
            <person name="Andrzejewski T.M."/>
            <person name="Davidsen T.M."/>
            <person name="Wayne K.J."/>
            <person name="Tettelin H."/>
            <person name="Glass J.I."/>
            <person name="Rusch D."/>
            <person name="Podicherti R."/>
            <person name="Tsui H.-C.T."/>
            <person name="Winkler M.E."/>
        </authorList>
    </citation>
    <scope>NUCLEOTIDE SEQUENCE</scope>
</reference>
<accession>A0A382Z2B1</accession>
<sequence>MINEKREIERALLTVPEACESLGVSRSKLYDLISRGLIKTVKLSSGPKAGVRLRPEDLRDYAKKNRRRPVEISDDSLMTFIVRV</sequence>
<evidence type="ECO:0000259" key="1">
    <source>
        <dbReference type="Pfam" id="PF12728"/>
    </source>
</evidence>
<organism evidence="2">
    <name type="scientific">marine metagenome</name>
    <dbReference type="NCBI Taxonomy" id="408172"/>
    <lineage>
        <taxon>unclassified sequences</taxon>
        <taxon>metagenomes</taxon>
        <taxon>ecological metagenomes</taxon>
    </lineage>
</organism>
<dbReference type="GO" id="GO:0003677">
    <property type="term" value="F:DNA binding"/>
    <property type="evidence" value="ECO:0007669"/>
    <property type="project" value="InterPro"/>
</dbReference>
<feature type="domain" description="Helix-turn-helix" evidence="1">
    <location>
        <begin position="12"/>
        <end position="66"/>
    </location>
</feature>
<dbReference type="InterPro" id="IPR010093">
    <property type="entry name" value="SinI_DNA-bd"/>
</dbReference>
<name>A0A382Z2B1_9ZZZZ</name>
<dbReference type="EMBL" id="UINC01180435">
    <property type="protein sequence ID" value="SVD89626.1"/>
    <property type="molecule type" value="Genomic_DNA"/>
</dbReference>
<dbReference type="AlphaFoldDB" id="A0A382Z2B1"/>
<dbReference type="NCBIfam" id="TIGR01764">
    <property type="entry name" value="excise"/>
    <property type="match status" value="1"/>
</dbReference>